<keyword evidence="3" id="KW-1185">Reference proteome</keyword>
<dbReference type="InParanoid" id="M1DIG3"/>
<feature type="compositionally biased region" description="Polar residues" evidence="1">
    <location>
        <begin position="105"/>
        <end position="118"/>
    </location>
</feature>
<evidence type="ECO:0008006" key="4">
    <source>
        <dbReference type="Google" id="ProtNLM"/>
    </source>
</evidence>
<name>M1DIG3_SOLTU</name>
<dbReference type="Gramene" id="PGSC0003DMT400089579">
    <property type="protein sequence ID" value="PGSC0003DMT400089579"/>
    <property type="gene ID" value="PGSC0003DMG400039150"/>
</dbReference>
<dbReference type="AlphaFoldDB" id="M1DIG3"/>
<feature type="compositionally biased region" description="Basic and acidic residues" evidence="1">
    <location>
        <begin position="88"/>
        <end position="97"/>
    </location>
</feature>
<dbReference type="Proteomes" id="UP000011115">
    <property type="component" value="Unassembled WGS sequence"/>
</dbReference>
<feature type="compositionally biased region" description="Basic and acidic residues" evidence="1">
    <location>
        <begin position="49"/>
        <end position="67"/>
    </location>
</feature>
<evidence type="ECO:0000313" key="3">
    <source>
        <dbReference type="Proteomes" id="UP000011115"/>
    </source>
</evidence>
<protein>
    <recommendedName>
        <fullName evidence="4">Integrase core domain containing protein</fullName>
    </recommendedName>
</protein>
<proteinExistence type="predicted"/>
<organism evidence="2 3">
    <name type="scientific">Solanum tuberosum</name>
    <name type="common">Potato</name>
    <dbReference type="NCBI Taxonomy" id="4113"/>
    <lineage>
        <taxon>Eukaryota</taxon>
        <taxon>Viridiplantae</taxon>
        <taxon>Streptophyta</taxon>
        <taxon>Embryophyta</taxon>
        <taxon>Tracheophyta</taxon>
        <taxon>Spermatophyta</taxon>
        <taxon>Magnoliopsida</taxon>
        <taxon>eudicotyledons</taxon>
        <taxon>Gunneridae</taxon>
        <taxon>Pentapetalae</taxon>
        <taxon>asterids</taxon>
        <taxon>lamiids</taxon>
        <taxon>Solanales</taxon>
        <taxon>Solanaceae</taxon>
        <taxon>Solanoideae</taxon>
        <taxon>Solaneae</taxon>
        <taxon>Solanum</taxon>
    </lineage>
</organism>
<dbReference type="HOGENOM" id="CLU_028647_6_3_1"/>
<accession>M1DIG3</accession>
<feature type="region of interest" description="Disordered" evidence="1">
    <location>
        <begin position="37"/>
        <end position="139"/>
    </location>
</feature>
<reference evidence="2" key="2">
    <citation type="submission" date="2015-06" db="UniProtKB">
        <authorList>
            <consortium name="EnsemblPlants"/>
        </authorList>
    </citation>
    <scope>IDENTIFICATION</scope>
    <source>
        <strain evidence="2">DM1-3 516 R44</strain>
    </source>
</reference>
<dbReference type="PaxDb" id="4113-PGSC0003DMT400089579"/>
<dbReference type="EnsemblPlants" id="PGSC0003DMT400089579">
    <property type="protein sequence ID" value="PGSC0003DMT400089579"/>
    <property type="gene ID" value="PGSC0003DMG400039150"/>
</dbReference>
<evidence type="ECO:0000313" key="2">
    <source>
        <dbReference type="EnsemblPlants" id="PGSC0003DMT400089579"/>
    </source>
</evidence>
<reference evidence="3" key="1">
    <citation type="journal article" date="2011" name="Nature">
        <title>Genome sequence and analysis of the tuber crop potato.</title>
        <authorList>
            <consortium name="The Potato Genome Sequencing Consortium"/>
        </authorList>
    </citation>
    <scope>NUCLEOTIDE SEQUENCE [LARGE SCALE GENOMIC DNA]</scope>
    <source>
        <strain evidence="3">cv. DM1-3 516 R44</strain>
    </source>
</reference>
<evidence type="ECO:0000256" key="1">
    <source>
        <dbReference type="SAM" id="MobiDB-lite"/>
    </source>
</evidence>
<sequence length="139" mass="14914">MELASLRADVAALLTPIEPAPEATPTADEDDVVMTTLFGDAMPPPDSSRAFEKRPHSDHTFDTEEGHRSKKKVRQQIEAAQQQSILDEEMRQQRAREISVGPSGIVSTTEGALTTSEGATDGVSRVDPSGFGKPDPPTS</sequence>